<dbReference type="NCBIfam" id="NF047555">
    <property type="entry name" value="LIMLP_16695_fam"/>
    <property type="match status" value="1"/>
</dbReference>
<accession>A0ABX4YEC4</accession>
<protein>
    <submittedName>
        <fullName evidence="1">Uncharacterized protein</fullName>
    </submittedName>
</protein>
<proteinExistence type="predicted"/>
<name>A0ABX4YEC4_9LEPT</name>
<gene>
    <name evidence="1" type="ORF">BES34_017770</name>
</gene>
<comment type="caution">
    <text evidence="1">The sequence shown here is derived from an EMBL/GenBank/DDBJ whole genome shotgun (WGS) entry which is preliminary data.</text>
</comment>
<dbReference type="RefSeq" id="WP_010415955.1">
    <property type="nucleotide sequence ID" value="NZ_MCRM02000025.1"/>
</dbReference>
<reference evidence="1" key="1">
    <citation type="submission" date="2018-01" db="EMBL/GenBank/DDBJ databases">
        <title>Genomic characterization of Leptospira inadai serogroup Lyme isolated from captured rat in Brazil and comparative analysis with human reference strain.</title>
        <authorList>
            <person name="Moreno L.Z."/>
            <person name="Loureiro A.P."/>
            <person name="Miraglia F."/>
            <person name="Kremer F.S."/>
            <person name="Eslabao M.R."/>
            <person name="Dellagostin O.A."/>
            <person name="Lilenbaum W."/>
            <person name="Moreno A.M."/>
        </authorList>
    </citation>
    <scope>NUCLEOTIDE SEQUENCE [LARGE SCALE GENOMIC DNA]</scope>
    <source>
        <strain evidence="1">M34/99</strain>
    </source>
</reference>
<sequence length="59" mass="7155">MSKFKYLFDPSIRASYLKESWKEEDWYASLADRPGIEKKIPFFRKEEISNLRQEPVLSR</sequence>
<evidence type="ECO:0000313" key="2">
    <source>
        <dbReference type="Proteomes" id="UP000094669"/>
    </source>
</evidence>
<dbReference type="Proteomes" id="UP000094669">
    <property type="component" value="Unassembled WGS sequence"/>
</dbReference>
<evidence type="ECO:0000313" key="1">
    <source>
        <dbReference type="EMBL" id="PNV73061.1"/>
    </source>
</evidence>
<organism evidence="1 2">
    <name type="scientific">Leptospira inadai serovar Lyme</name>
    <dbReference type="NCBI Taxonomy" id="293084"/>
    <lineage>
        <taxon>Bacteria</taxon>
        <taxon>Pseudomonadati</taxon>
        <taxon>Spirochaetota</taxon>
        <taxon>Spirochaetia</taxon>
        <taxon>Leptospirales</taxon>
        <taxon>Leptospiraceae</taxon>
        <taxon>Leptospira</taxon>
    </lineage>
</organism>
<keyword evidence="2" id="KW-1185">Reference proteome</keyword>
<dbReference type="EMBL" id="MCRM02000025">
    <property type="protein sequence ID" value="PNV73061.1"/>
    <property type="molecule type" value="Genomic_DNA"/>
</dbReference>